<reference evidence="1 2" key="1">
    <citation type="submission" date="2018-09" db="EMBL/GenBank/DDBJ databases">
        <title>Insights into the microbiota of Asian seabass (Lates calcarifer) with tenacibaculosis symptoms and description of sp. nov. Tenacibaculum singaporense.</title>
        <authorList>
            <person name="Miyake S."/>
            <person name="Soh M."/>
            <person name="Azman M.N."/>
            <person name="Ngoh S.Y."/>
            <person name="Orban L."/>
        </authorList>
    </citation>
    <scope>NUCLEOTIDE SEQUENCE [LARGE SCALE GENOMIC DNA]</scope>
    <source>
        <strain evidence="1 2">DSM 106434</strain>
    </source>
</reference>
<name>A0A3S8R722_9FLAO</name>
<dbReference type="AlphaFoldDB" id="A0A3S8R722"/>
<keyword evidence="2" id="KW-1185">Reference proteome</keyword>
<dbReference type="InterPro" id="IPR007298">
    <property type="entry name" value="Cu-R_lipoprotein_NlpE"/>
</dbReference>
<dbReference type="Pfam" id="PF04170">
    <property type="entry name" value="NlpE"/>
    <property type="match status" value="1"/>
</dbReference>
<organism evidence="1 2">
    <name type="scientific">Tenacibaculum singaporense</name>
    <dbReference type="NCBI Taxonomy" id="2358479"/>
    <lineage>
        <taxon>Bacteria</taxon>
        <taxon>Pseudomonadati</taxon>
        <taxon>Bacteroidota</taxon>
        <taxon>Flavobacteriia</taxon>
        <taxon>Flavobacteriales</taxon>
        <taxon>Flavobacteriaceae</taxon>
        <taxon>Tenacibaculum</taxon>
    </lineage>
</organism>
<dbReference type="Proteomes" id="UP000274593">
    <property type="component" value="Chromosome"/>
</dbReference>
<protein>
    <submittedName>
        <fullName evidence="1">Copper resistance protein NlpE</fullName>
    </submittedName>
</protein>
<evidence type="ECO:0000313" key="2">
    <source>
        <dbReference type="Proteomes" id="UP000274593"/>
    </source>
</evidence>
<accession>A0A3S8R722</accession>
<dbReference type="KEGG" id="tsig:D6T69_08565"/>
<proteinExistence type="predicted"/>
<sequence>MSSIYTENSTEYSVLIVKLNYDKKMRTLKFLGTLLLVISLLVGCNFNNKKSKEVKEEANEMNESKVVIYKVASRYFIKNDVTKLPSKINSREEFEKYFGAATVMGEDGKPTPIDFEKEYIIAVTVEASNKLIELQPISLTKTGEEINFDYSVTEGGETSYTSRPTLVIIVSKKIEGNINVNPIKVVVDEHNAKNSLDWNGEYEGVLPCADCEGIKTTIQLNDNGTYVMTTKYLGEGEEETVEGNFEWDKTGTVVTLINDEEEPYKLKVVEGAIQKLDIEGKEITGELAKLYFLQKK</sequence>
<dbReference type="EMBL" id="CP032548">
    <property type="protein sequence ID" value="AZJ35572.1"/>
    <property type="molecule type" value="Genomic_DNA"/>
</dbReference>
<gene>
    <name evidence="1" type="ORF">D6T69_08565</name>
</gene>
<dbReference type="Gene3D" id="2.40.128.640">
    <property type="match status" value="1"/>
</dbReference>
<evidence type="ECO:0000313" key="1">
    <source>
        <dbReference type="EMBL" id="AZJ35572.1"/>
    </source>
</evidence>